<gene>
    <name evidence="5" type="ORF">KQ910_13725</name>
</gene>
<dbReference type="SFLD" id="SFLDS00001">
    <property type="entry name" value="Enolase"/>
    <property type="match status" value="1"/>
</dbReference>
<evidence type="ECO:0000313" key="5">
    <source>
        <dbReference type="EMBL" id="MBU8874830.1"/>
    </source>
</evidence>
<dbReference type="SFLD" id="SFLDG00179">
    <property type="entry name" value="mandelate_racemase"/>
    <property type="match status" value="1"/>
</dbReference>
<dbReference type="Pfam" id="PF02746">
    <property type="entry name" value="MR_MLE_N"/>
    <property type="match status" value="1"/>
</dbReference>
<dbReference type="InterPro" id="IPR013342">
    <property type="entry name" value="Mandelate_racemase_C"/>
</dbReference>
<dbReference type="EMBL" id="JAHOPB010000001">
    <property type="protein sequence ID" value="MBU8874830.1"/>
    <property type="molecule type" value="Genomic_DNA"/>
</dbReference>
<dbReference type="PROSITE" id="PS00909">
    <property type="entry name" value="MR_MLE_2"/>
    <property type="match status" value="1"/>
</dbReference>
<comment type="cofactor">
    <cofactor evidence="1">
        <name>Mg(2+)</name>
        <dbReference type="ChEBI" id="CHEBI:18420"/>
    </cofactor>
</comment>
<dbReference type="RefSeq" id="WP_216961058.1">
    <property type="nucleotide sequence ID" value="NZ_JAHOPB010000001.1"/>
</dbReference>
<proteinExistence type="predicted"/>
<sequence>MTTPTTIVELRTTLLQVPWRSSPPAAGILAPGPREIFVLEIETQGGLVGMSYLMPLHGGLHTLDACMKELIAPYVIGRDATEIEGIWQTLYKNNFWLGRMGVTLFAQSAVDMALWDIVGKRASLPLFRLWGAARTSIPAYGSGCFRGLGRDGMIRRAQEFTAQGLKAIKMQVAHIRPWREDVQNVKAMREAMGDGIEIMIDVNMGWDADTAIQAGHRIDEFDPYWLEEPVVAEDFAGYRRIAAALKTRVVGGESHFMRNDLRPFFEHPGTPILQPDPMRGGYSELRKIASMAEPYGIRIAPHLFHEQMVHVLASIPNASYLEYMDWNDDLWIEPVLPAKDGTMSPPERPGHGVVFRPEILKDHRVGGQRLKG</sequence>
<dbReference type="InterPro" id="IPR013341">
    <property type="entry name" value="Mandelate_racemase_N_dom"/>
</dbReference>
<organism evidence="5 6">
    <name type="scientific">Reyranella humidisoli</name>
    <dbReference type="NCBI Taxonomy" id="2849149"/>
    <lineage>
        <taxon>Bacteria</taxon>
        <taxon>Pseudomonadati</taxon>
        <taxon>Pseudomonadota</taxon>
        <taxon>Alphaproteobacteria</taxon>
        <taxon>Hyphomicrobiales</taxon>
        <taxon>Reyranellaceae</taxon>
        <taxon>Reyranella</taxon>
    </lineage>
</organism>
<keyword evidence="2" id="KW-0479">Metal-binding</keyword>
<accession>A0ABS6INS4</accession>
<dbReference type="PANTHER" id="PTHR13794:SF58">
    <property type="entry name" value="MITOCHONDRIAL ENOLASE SUPERFAMILY MEMBER 1"/>
    <property type="match status" value="1"/>
</dbReference>
<evidence type="ECO:0000256" key="3">
    <source>
        <dbReference type="ARBA" id="ARBA00022842"/>
    </source>
</evidence>
<evidence type="ECO:0000313" key="6">
    <source>
        <dbReference type="Proteomes" id="UP000727907"/>
    </source>
</evidence>
<feature type="domain" description="Mandelate racemase/muconate lactonizing enzyme C-terminal" evidence="4">
    <location>
        <begin position="150"/>
        <end position="248"/>
    </location>
</feature>
<name>A0ABS6INS4_9HYPH</name>
<protein>
    <submittedName>
        <fullName evidence="5">Mandelate racemase/muconate lactonizing enzyme family protein</fullName>
    </submittedName>
</protein>
<dbReference type="PANTHER" id="PTHR13794">
    <property type="entry name" value="ENOLASE SUPERFAMILY, MANDELATE RACEMASE"/>
    <property type="match status" value="1"/>
</dbReference>
<evidence type="ECO:0000259" key="4">
    <source>
        <dbReference type="SMART" id="SM00922"/>
    </source>
</evidence>
<keyword evidence="6" id="KW-1185">Reference proteome</keyword>
<evidence type="ECO:0000256" key="2">
    <source>
        <dbReference type="ARBA" id="ARBA00022723"/>
    </source>
</evidence>
<dbReference type="Pfam" id="PF13378">
    <property type="entry name" value="MR_MLE_C"/>
    <property type="match status" value="1"/>
</dbReference>
<evidence type="ECO:0000256" key="1">
    <source>
        <dbReference type="ARBA" id="ARBA00001946"/>
    </source>
</evidence>
<dbReference type="Proteomes" id="UP000727907">
    <property type="component" value="Unassembled WGS sequence"/>
</dbReference>
<comment type="caution">
    <text evidence="5">The sequence shown here is derived from an EMBL/GenBank/DDBJ whole genome shotgun (WGS) entry which is preliminary data.</text>
</comment>
<dbReference type="SMART" id="SM00922">
    <property type="entry name" value="MR_MLE"/>
    <property type="match status" value="1"/>
</dbReference>
<dbReference type="CDD" id="cd03316">
    <property type="entry name" value="MR_like"/>
    <property type="match status" value="1"/>
</dbReference>
<dbReference type="InterPro" id="IPR029065">
    <property type="entry name" value="Enolase_C-like"/>
</dbReference>
<reference evidence="5 6" key="1">
    <citation type="submission" date="2021-06" db="EMBL/GenBank/DDBJ databases">
        <authorList>
            <person name="Lee D.H."/>
        </authorList>
    </citation>
    <scope>NUCLEOTIDE SEQUENCE [LARGE SCALE GENOMIC DNA]</scope>
    <source>
        <strain evidence="5 6">MMS21-HV4-11</strain>
    </source>
</reference>
<dbReference type="InterPro" id="IPR046945">
    <property type="entry name" value="RHMD-like"/>
</dbReference>
<keyword evidence="3" id="KW-0460">Magnesium</keyword>
<dbReference type="InterPro" id="IPR018110">
    <property type="entry name" value="Mandel_Rmase/mucon_lact_enz_CS"/>
</dbReference>